<accession>A0AAD6ZDR6</accession>
<evidence type="ECO:0000313" key="3">
    <source>
        <dbReference type="Proteomes" id="UP001218218"/>
    </source>
</evidence>
<gene>
    <name evidence="2" type="ORF">DFH08DRAFT_401996</name>
</gene>
<name>A0AAD6ZDR6_9AGAR</name>
<proteinExistence type="predicted"/>
<comment type="caution">
    <text evidence="2">The sequence shown here is derived from an EMBL/GenBank/DDBJ whole genome shotgun (WGS) entry which is preliminary data.</text>
</comment>
<dbReference type="Proteomes" id="UP001218218">
    <property type="component" value="Unassembled WGS sequence"/>
</dbReference>
<dbReference type="AlphaFoldDB" id="A0AAD6ZDR6"/>
<keyword evidence="3" id="KW-1185">Reference proteome</keyword>
<organism evidence="2 3">
    <name type="scientific">Mycena albidolilacea</name>
    <dbReference type="NCBI Taxonomy" id="1033008"/>
    <lineage>
        <taxon>Eukaryota</taxon>
        <taxon>Fungi</taxon>
        <taxon>Dikarya</taxon>
        <taxon>Basidiomycota</taxon>
        <taxon>Agaricomycotina</taxon>
        <taxon>Agaricomycetes</taxon>
        <taxon>Agaricomycetidae</taxon>
        <taxon>Agaricales</taxon>
        <taxon>Marasmiineae</taxon>
        <taxon>Mycenaceae</taxon>
        <taxon>Mycena</taxon>
    </lineage>
</organism>
<dbReference type="EMBL" id="JARIHO010000059">
    <property type="protein sequence ID" value="KAJ7318189.1"/>
    <property type="molecule type" value="Genomic_DNA"/>
</dbReference>
<sequence>MLDSATTQPDFAGIPRPDLSGSHPHSARQLPQDSHAQQFWSPLCFSSPSASTEYWSTNASPANVFNPLDGVRDSDPPKEILATRPQLFFQPQWSFPHSDAFSGWRERVIWSAPSPLEGCYIPPWSESTFDDVTINEDVCSESILETPKELVYSLTQDEVDKNMAEMTCGPKLEEHFWPIRYKIRSGKLTICENTINVLIVQARSEEPRQMHSQLSKLTGELASHRETSSSLTRFLDESRNMYKRLWQFNCRLPPHCEQQIFNGSKKPFGRTISS</sequence>
<evidence type="ECO:0000256" key="1">
    <source>
        <dbReference type="SAM" id="MobiDB-lite"/>
    </source>
</evidence>
<protein>
    <submittedName>
        <fullName evidence="2">Uncharacterized protein</fullName>
    </submittedName>
</protein>
<evidence type="ECO:0000313" key="2">
    <source>
        <dbReference type="EMBL" id="KAJ7318189.1"/>
    </source>
</evidence>
<feature type="region of interest" description="Disordered" evidence="1">
    <location>
        <begin position="1"/>
        <end position="32"/>
    </location>
</feature>
<reference evidence="2" key="1">
    <citation type="submission" date="2023-03" db="EMBL/GenBank/DDBJ databases">
        <title>Massive genome expansion in bonnet fungi (Mycena s.s.) driven by repeated elements and novel gene families across ecological guilds.</title>
        <authorList>
            <consortium name="Lawrence Berkeley National Laboratory"/>
            <person name="Harder C.B."/>
            <person name="Miyauchi S."/>
            <person name="Viragh M."/>
            <person name="Kuo A."/>
            <person name="Thoen E."/>
            <person name="Andreopoulos B."/>
            <person name="Lu D."/>
            <person name="Skrede I."/>
            <person name="Drula E."/>
            <person name="Henrissat B."/>
            <person name="Morin E."/>
            <person name="Kohler A."/>
            <person name="Barry K."/>
            <person name="LaButti K."/>
            <person name="Morin E."/>
            <person name="Salamov A."/>
            <person name="Lipzen A."/>
            <person name="Mereny Z."/>
            <person name="Hegedus B."/>
            <person name="Baldrian P."/>
            <person name="Stursova M."/>
            <person name="Weitz H."/>
            <person name="Taylor A."/>
            <person name="Grigoriev I.V."/>
            <person name="Nagy L.G."/>
            <person name="Martin F."/>
            <person name="Kauserud H."/>
        </authorList>
    </citation>
    <scope>NUCLEOTIDE SEQUENCE</scope>
    <source>
        <strain evidence="2">CBHHK002</strain>
    </source>
</reference>